<evidence type="ECO:0000259" key="2">
    <source>
        <dbReference type="Pfam" id="PF25266"/>
    </source>
</evidence>
<keyword evidence="4" id="KW-1185">Reference proteome</keyword>
<dbReference type="Proteomes" id="UP000836841">
    <property type="component" value="Chromosome 3"/>
</dbReference>
<evidence type="ECO:0000313" key="4">
    <source>
        <dbReference type="Proteomes" id="UP000836841"/>
    </source>
</evidence>
<evidence type="ECO:0000256" key="1">
    <source>
        <dbReference type="SAM" id="Phobius"/>
    </source>
</evidence>
<name>A0AAU9S0D0_THLAR</name>
<organism evidence="3 4">
    <name type="scientific">Thlaspi arvense</name>
    <name type="common">Field penny-cress</name>
    <dbReference type="NCBI Taxonomy" id="13288"/>
    <lineage>
        <taxon>Eukaryota</taxon>
        <taxon>Viridiplantae</taxon>
        <taxon>Streptophyta</taxon>
        <taxon>Embryophyta</taxon>
        <taxon>Tracheophyta</taxon>
        <taxon>Spermatophyta</taxon>
        <taxon>Magnoliopsida</taxon>
        <taxon>eudicotyledons</taxon>
        <taxon>Gunneridae</taxon>
        <taxon>Pentapetalae</taxon>
        <taxon>rosids</taxon>
        <taxon>malvids</taxon>
        <taxon>Brassicales</taxon>
        <taxon>Brassicaceae</taxon>
        <taxon>Thlaspideae</taxon>
        <taxon>Thlaspi</taxon>
    </lineage>
</organism>
<sequence length="327" mass="36627">MELDPKKFAELLVKIEAEGDQFLLARNQMVENDKERNANREALTALRKIARTTKTSVPSPFDSMMKDVHESSTKPLVQEVCSTCGSHDSSEPTWMVLPGADLFAAVPFHAVHTMLEKDEVRMEFESKKLQSLVKEKALFMSELGALADSIPPGVIRSLVALEDKPLVKISTSSLIHSNPQQSPMNSHLFRVICVLHSIIALTSGTLMMFYTEKASIFGHGSDIANKLKGSTPHDELLIQISQSFSGLLLFAIGLVLFMVSFVKDRDFHSFFAGGSVVLYLLMALWRVMFECRIEDLAFECPKQALGDIALAVSWVFFLVYTWREKYD</sequence>
<protein>
    <recommendedName>
        <fullName evidence="2">DUF7865 domain-containing protein</fullName>
    </recommendedName>
</protein>
<feature type="domain" description="DUF7865" evidence="2">
    <location>
        <begin position="184"/>
        <end position="315"/>
    </location>
</feature>
<dbReference type="InterPro" id="IPR057187">
    <property type="entry name" value="DUF7865"/>
</dbReference>
<evidence type="ECO:0000313" key="3">
    <source>
        <dbReference type="EMBL" id="CAH2053645.1"/>
    </source>
</evidence>
<dbReference type="EMBL" id="OU466859">
    <property type="protein sequence ID" value="CAH2053645.1"/>
    <property type="molecule type" value="Genomic_DNA"/>
</dbReference>
<feature type="transmembrane region" description="Helical" evidence="1">
    <location>
        <begin position="305"/>
        <end position="322"/>
    </location>
</feature>
<dbReference type="AlphaFoldDB" id="A0AAU9S0D0"/>
<feature type="transmembrane region" description="Helical" evidence="1">
    <location>
        <begin position="267"/>
        <end position="285"/>
    </location>
</feature>
<reference evidence="3 4" key="1">
    <citation type="submission" date="2022-03" db="EMBL/GenBank/DDBJ databases">
        <authorList>
            <person name="Nunn A."/>
            <person name="Chopra R."/>
            <person name="Nunn A."/>
            <person name="Contreras Garrido A."/>
        </authorList>
    </citation>
    <scope>NUCLEOTIDE SEQUENCE [LARGE SCALE GENOMIC DNA]</scope>
</reference>
<keyword evidence="1" id="KW-0472">Membrane</keyword>
<accession>A0AAU9S0D0</accession>
<proteinExistence type="predicted"/>
<dbReference type="PANTHER" id="PTHR34274">
    <property type="entry name" value="TRANSMEMBRANE PROTEIN"/>
    <property type="match status" value="1"/>
</dbReference>
<dbReference type="PANTHER" id="PTHR34274:SF11">
    <property type="entry name" value="TRANSMEMBRANE PROTEIN"/>
    <property type="match status" value="1"/>
</dbReference>
<keyword evidence="1" id="KW-1133">Transmembrane helix</keyword>
<dbReference type="Pfam" id="PF25266">
    <property type="entry name" value="DUF7865"/>
    <property type="match status" value="1"/>
</dbReference>
<feature type="transmembrane region" description="Helical" evidence="1">
    <location>
        <begin position="188"/>
        <end position="210"/>
    </location>
</feature>
<gene>
    <name evidence="3" type="ORF">TAV2_LOCUS9909</name>
</gene>
<keyword evidence="1" id="KW-0812">Transmembrane</keyword>
<feature type="transmembrane region" description="Helical" evidence="1">
    <location>
        <begin position="236"/>
        <end position="261"/>
    </location>
</feature>